<reference evidence="1" key="2">
    <citation type="journal article" date="2022" name="New Phytol.">
        <title>Evolutionary transition to the ectomycorrhizal habit in the genomes of a hyperdiverse lineage of mushroom-forming fungi.</title>
        <authorList>
            <person name="Looney B."/>
            <person name="Miyauchi S."/>
            <person name="Morin E."/>
            <person name="Drula E."/>
            <person name="Courty P.E."/>
            <person name="Kohler A."/>
            <person name="Kuo A."/>
            <person name="LaButti K."/>
            <person name="Pangilinan J."/>
            <person name="Lipzen A."/>
            <person name="Riley R."/>
            <person name="Andreopoulos W."/>
            <person name="He G."/>
            <person name="Johnson J."/>
            <person name="Nolan M."/>
            <person name="Tritt A."/>
            <person name="Barry K.W."/>
            <person name="Grigoriev I.V."/>
            <person name="Nagy L.G."/>
            <person name="Hibbett D."/>
            <person name="Henrissat B."/>
            <person name="Matheny P.B."/>
            <person name="Labbe J."/>
            <person name="Martin F.M."/>
        </authorList>
    </citation>
    <scope>NUCLEOTIDE SEQUENCE</scope>
    <source>
        <strain evidence="1">FP105234-sp</strain>
    </source>
</reference>
<keyword evidence="2" id="KW-1185">Reference proteome</keyword>
<accession>A0ACB8SB92</accession>
<dbReference type="Proteomes" id="UP000814033">
    <property type="component" value="Unassembled WGS sequence"/>
</dbReference>
<organism evidence="1 2">
    <name type="scientific">Auriscalpium vulgare</name>
    <dbReference type="NCBI Taxonomy" id="40419"/>
    <lineage>
        <taxon>Eukaryota</taxon>
        <taxon>Fungi</taxon>
        <taxon>Dikarya</taxon>
        <taxon>Basidiomycota</taxon>
        <taxon>Agaricomycotina</taxon>
        <taxon>Agaricomycetes</taxon>
        <taxon>Russulales</taxon>
        <taxon>Auriscalpiaceae</taxon>
        <taxon>Auriscalpium</taxon>
    </lineage>
</organism>
<proteinExistence type="predicted"/>
<gene>
    <name evidence="1" type="ORF">FA95DRAFT_749640</name>
</gene>
<evidence type="ECO:0000313" key="1">
    <source>
        <dbReference type="EMBL" id="KAI0053482.1"/>
    </source>
</evidence>
<evidence type="ECO:0000313" key="2">
    <source>
        <dbReference type="Proteomes" id="UP000814033"/>
    </source>
</evidence>
<comment type="caution">
    <text evidence="1">The sequence shown here is derived from an EMBL/GenBank/DDBJ whole genome shotgun (WGS) entry which is preliminary data.</text>
</comment>
<protein>
    <submittedName>
        <fullName evidence="1">Uncharacterized protein</fullName>
    </submittedName>
</protein>
<name>A0ACB8SB92_9AGAM</name>
<reference evidence="1" key="1">
    <citation type="submission" date="2021-02" db="EMBL/GenBank/DDBJ databases">
        <authorList>
            <consortium name="DOE Joint Genome Institute"/>
            <person name="Ahrendt S."/>
            <person name="Looney B.P."/>
            <person name="Miyauchi S."/>
            <person name="Morin E."/>
            <person name="Drula E."/>
            <person name="Courty P.E."/>
            <person name="Chicoki N."/>
            <person name="Fauchery L."/>
            <person name="Kohler A."/>
            <person name="Kuo A."/>
            <person name="Labutti K."/>
            <person name="Pangilinan J."/>
            <person name="Lipzen A."/>
            <person name="Riley R."/>
            <person name="Andreopoulos W."/>
            <person name="He G."/>
            <person name="Johnson J."/>
            <person name="Barry K.W."/>
            <person name="Grigoriev I.V."/>
            <person name="Nagy L."/>
            <person name="Hibbett D."/>
            <person name="Henrissat B."/>
            <person name="Matheny P.B."/>
            <person name="Labbe J."/>
            <person name="Martin F."/>
        </authorList>
    </citation>
    <scope>NUCLEOTIDE SEQUENCE</scope>
    <source>
        <strain evidence="1">FP105234-sp</strain>
    </source>
</reference>
<dbReference type="EMBL" id="MU275840">
    <property type="protein sequence ID" value="KAI0053482.1"/>
    <property type="molecule type" value="Genomic_DNA"/>
</dbReference>
<sequence length="90" mass="9828">MCQGTLAANDSESFDTQISKDLECDEGPVLKGSPALRSSFIKEIDLRQRATRRSPDVAGLVNATVDEDIPSIPMEPSDALQTHLDRAEQK</sequence>